<feature type="non-terminal residue" evidence="1">
    <location>
        <position position="1"/>
    </location>
</feature>
<dbReference type="EMBL" id="JASPKZ010010239">
    <property type="protein sequence ID" value="KAJ9575129.1"/>
    <property type="molecule type" value="Genomic_DNA"/>
</dbReference>
<reference evidence="1" key="1">
    <citation type="journal article" date="2023" name="IScience">
        <title>Live-bearing cockroach genome reveals convergent evolutionary mechanisms linked to viviparity in insects and beyond.</title>
        <authorList>
            <person name="Fouks B."/>
            <person name="Harrison M.C."/>
            <person name="Mikhailova A.A."/>
            <person name="Marchal E."/>
            <person name="English S."/>
            <person name="Carruthers M."/>
            <person name="Jennings E.C."/>
            <person name="Chiamaka E.L."/>
            <person name="Frigard R.A."/>
            <person name="Pippel M."/>
            <person name="Attardo G.M."/>
            <person name="Benoit J.B."/>
            <person name="Bornberg-Bauer E."/>
            <person name="Tobe S.S."/>
        </authorList>
    </citation>
    <scope>NUCLEOTIDE SEQUENCE</scope>
    <source>
        <strain evidence="1">Stay&amp;Tobe</strain>
    </source>
</reference>
<feature type="non-terminal residue" evidence="1">
    <location>
        <position position="75"/>
    </location>
</feature>
<gene>
    <name evidence="1" type="ORF">L9F63_007715</name>
</gene>
<keyword evidence="2" id="KW-1185">Reference proteome</keyword>
<dbReference type="AlphaFoldDB" id="A0AAD8E386"/>
<organism evidence="1 2">
    <name type="scientific">Diploptera punctata</name>
    <name type="common">Pacific beetle cockroach</name>
    <dbReference type="NCBI Taxonomy" id="6984"/>
    <lineage>
        <taxon>Eukaryota</taxon>
        <taxon>Metazoa</taxon>
        <taxon>Ecdysozoa</taxon>
        <taxon>Arthropoda</taxon>
        <taxon>Hexapoda</taxon>
        <taxon>Insecta</taxon>
        <taxon>Pterygota</taxon>
        <taxon>Neoptera</taxon>
        <taxon>Polyneoptera</taxon>
        <taxon>Dictyoptera</taxon>
        <taxon>Blattodea</taxon>
        <taxon>Blaberoidea</taxon>
        <taxon>Blaberidae</taxon>
        <taxon>Diplopterinae</taxon>
        <taxon>Diploptera</taxon>
    </lineage>
</organism>
<dbReference type="Proteomes" id="UP001233999">
    <property type="component" value="Unassembled WGS sequence"/>
</dbReference>
<proteinExistence type="predicted"/>
<sequence length="75" mass="8845">FGEESLCLTDPMADCSLHNIGMANGMHECESFNHPIKILWHSRNINWWLTLYPRSKFYLQYQNKFPVALAYILLL</sequence>
<comment type="caution">
    <text evidence="1">The sequence shown here is derived from an EMBL/GenBank/DDBJ whole genome shotgun (WGS) entry which is preliminary data.</text>
</comment>
<accession>A0AAD8E386</accession>
<evidence type="ECO:0000313" key="1">
    <source>
        <dbReference type="EMBL" id="KAJ9575129.1"/>
    </source>
</evidence>
<reference evidence="1" key="2">
    <citation type="submission" date="2023-05" db="EMBL/GenBank/DDBJ databases">
        <authorList>
            <person name="Fouks B."/>
        </authorList>
    </citation>
    <scope>NUCLEOTIDE SEQUENCE</scope>
    <source>
        <strain evidence="1">Stay&amp;Tobe</strain>
        <tissue evidence="1">Testes</tissue>
    </source>
</reference>
<evidence type="ECO:0000313" key="2">
    <source>
        <dbReference type="Proteomes" id="UP001233999"/>
    </source>
</evidence>
<protein>
    <submittedName>
        <fullName evidence="1">Uncharacterized protein</fullName>
    </submittedName>
</protein>
<name>A0AAD8E386_DIPPU</name>